<dbReference type="VEuPathDB" id="PiroplasmaDB:BOVATA_019870"/>
<evidence type="ECO:0000313" key="2">
    <source>
        <dbReference type="EMBL" id="GBE60494.1"/>
    </source>
</evidence>
<dbReference type="OrthoDB" id="366451at2759"/>
<dbReference type="AlphaFoldDB" id="A0A2H6KBY3"/>
<sequence>MQHLFDYSLEERFEDMTDAIRHGNCEECKRSKIRRLEARVSAFIRDKRECDAKRNECTRVCDTSALENYPFGRKHRQDVRLEFVQTSADADKTQSSNADEAVDFDRIAHGRHFNVEAYVSKLGSDDLRLFKSQLSDISRKKKRRITSTTNADDFATSISDVDLSTLKAHKRCSRKPSVRADEVQPRQDKHRKIAKALSTSEVKAPVEKEALGNKAPDSAVQPPQPEPTPSVETPVTTKGSEPGATGILSDVTQASEPVPSTPLPPPPKDLRKAESTEIFGASTLEKLNFSMPVGNPLFAPKAVDAAQFSVPKAPPMFVFGVQSSQPLDSGAPFAAAPPPPVQTPHAPLAMPPPVPQFNIPGFSAVQLDQQASSVPNAFAATSFPKAKRGGMRYRGGRR</sequence>
<name>A0A2H6KBY3_9APIC</name>
<protein>
    <submittedName>
        <fullName evidence="2">Uncharacterized protein</fullName>
    </submittedName>
</protein>
<feature type="region of interest" description="Disordered" evidence="1">
    <location>
        <begin position="329"/>
        <end position="353"/>
    </location>
</feature>
<accession>A0A2H6KBY3</accession>
<evidence type="ECO:0000256" key="1">
    <source>
        <dbReference type="SAM" id="MobiDB-lite"/>
    </source>
</evidence>
<reference evidence="2 3" key="1">
    <citation type="journal article" date="2017" name="BMC Genomics">
        <title>Whole-genome assembly of Babesia ovata and comparative genomics between closely related pathogens.</title>
        <authorList>
            <person name="Yamagishi J."/>
            <person name="Asada M."/>
            <person name="Hakimi H."/>
            <person name="Tanaka T.Q."/>
            <person name="Sugimoto C."/>
            <person name="Kawazu S."/>
        </authorList>
    </citation>
    <scope>NUCLEOTIDE SEQUENCE [LARGE SCALE GENOMIC DNA]</scope>
    <source>
        <strain evidence="2 3">Miyake</strain>
    </source>
</reference>
<dbReference type="EMBL" id="BDSA01000002">
    <property type="protein sequence ID" value="GBE60494.1"/>
    <property type="molecule type" value="Genomic_DNA"/>
</dbReference>
<evidence type="ECO:0000313" key="3">
    <source>
        <dbReference type="Proteomes" id="UP000236319"/>
    </source>
</evidence>
<keyword evidence="3" id="KW-1185">Reference proteome</keyword>
<comment type="caution">
    <text evidence="2">The sequence shown here is derived from an EMBL/GenBank/DDBJ whole genome shotgun (WGS) entry which is preliminary data.</text>
</comment>
<gene>
    <name evidence="2" type="ORF">BOVATA_019870</name>
</gene>
<dbReference type="GeneID" id="39874264"/>
<dbReference type="Proteomes" id="UP000236319">
    <property type="component" value="Unassembled WGS sequence"/>
</dbReference>
<organism evidence="2 3">
    <name type="scientific">Babesia ovata</name>
    <dbReference type="NCBI Taxonomy" id="189622"/>
    <lineage>
        <taxon>Eukaryota</taxon>
        <taxon>Sar</taxon>
        <taxon>Alveolata</taxon>
        <taxon>Apicomplexa</taxon>
        <taxon>Aconoidasida</taxon>
        <taxon>Piroplasmida</taxon>
        <taxon>Babesiidae</taxon>
        <taxon>Babesia</taxon>
    </lineage>
</organism>
<dbReference type="RefSeq" id="XP_028866737.1">
    <property type="nucleotide sequence ID" value="XM_029010904.1"/>
</dbReference>
<proteinExistence type="predicted"/>
<feature type="region of interest" description="Disordered" evidence="1">
    <location>
        <begin position="170"/>
        <end position="277"/>
    </location>
</feature>
<feature type="compositionally biased region" description="Basic and acidic residues" evidence="1">
    <location>
        <begin position="178"/>
        <end position="187"/>
    </location>
</feature>